<reference evidence="10 11" key="1">
    <citation type="submission" date="2019-03" db="EMBL/GenBank/DDBJ databases">
        <title>Genomic Encyclopedia of Type Strains, Phase III (KMG-III): the genomes of soil and plant-associated and newly described type strains.</title>
        <authorList>
            <person name="Whitman W."/>
        </authorList>
    </citation>
    <scope>NUCLEOTIDE SEQUENCE [LARGE SCALE GENOMIC DNA]</scope>
    <source>
        <strain evidence="10 11">VKM Ac-2527</strain>
    </source>
</reference>
<comment type="subcellular location">
    <subcellularLocation>
        <location evidence="1">Cell membrane</location>
        <topology evidence="1">Multi-pass membrane protein</topology>
    </subcellularLocation>
</comment>
<evidence type="ECO:0000313" key="10">
    <source>
        <dbReference type="EMBL" id="TDO33836.1"/>
    </source>
</evidence>
<dbReference type="InterPro" id="IPR003838">
    <property type="entry name" value="ABC3_permease_C"/>
</dbReference>
<dbReference type="Pfam" id="PF02687">
    <property type="entry name" value="FtsX"/>
    <property type="match status" value="2"/>
</dbReference>
<feature type="transmembrane region" description="Helical" evidence="8">
    <location>
        <begin position="429"/>
        <end position="451"/>
    </location>
</feature>
<sequence>MGNWGPPLRIARRTTRRALGRTLLVAALIGVPVMAASWIQVIDGATNPDGEALAGTVIGPADARLDVSPYKAFAPITNPPSLQGGDQPPATGAEDPVRDPATFDPRPLLPPGTQLARQLVEAGTVEIRGPQVNSSARVTTGDGQSPLTKGTYRLDSGRFPAKADEVAVTPSLAKYLGILDGDQVRAGSALVTTADQRFTVVGIARTWNEPNTRMLFAVPDAPLVKADPRTYARYLADLPSGADPAQLVEQLNSQGVTVLPRANIVNPPPDPYGGGGGQDAGGVAVVALVIGFGILEIVLLAGTAFAVGARRQTRELGLVTAAGGTPRDVRRIVLAQGLFAGIVGAGGGIALSLVVAFAGKSLWERMTATLFVSWQIPWLNLAVIALLGLLAGLAAAVIPAISAGRQAPLSALAGRFAVTAGKARIRRPALLLLAGGLVCAILGSGLIAAAFEEAKRTHTDQSYAATVTPTGPIALVLLGITSVVAALIWLLPGLIAKTAALAGVMPLSARLALRDAARHRHRTGPAAAAIMMAVAATAAMSFAIANMVAADAKGYRPNARHGDAVLNFATGDPNWPSYSESTVERTAGLLPTRHTWELGSVSLSTAKATYGYLPSLMTVAPPTTDGAYNNSLVVVDPAYIARFEGFGPKAAAELRAGKILVPQADQLKDGTAAVTEDSDPEGRKPFRHPAAFVGTPPDVGPLWMAALISKSAAEKLGNVAVFEAQYELTREPNKEELNAVVRLLGREEALTVERGYQSPARAWLIGLLSTAAVVTLLGVAISVSLSAAEGRADLATLAAIGAPPRRRRNLAAAQAWVLGQLGCVLGVGVGALYGYTAHAAFGSPHFAVPWREIVGIIVVVPLIAGLLAWVLTRSRLPMVSRID</sequence>
<dbReference type="GO" id="GO:0005886">
    <property type="term" value="C:plasma membrane"/>
    <property type="evidence" value="ECO:0007669"/>
    <property type="project" value="UniProtKB-SubCell"/>
</dbReference>
<feature type="transmembrane region" description="Helical" evidence="8">
    <location>
        <begin position="378"/>
        <end position="401"/>
    </location>
</feature>
<organism evidence="10 11">
    <name type="scientific">Kribbella caucasensis</name>
    <dbReference type="NCBI Taxonomy" id="2512215"/>
    <lineage>
        <taxon>Bacteria</taxon>
        <taxon>Bacillati</taxon>
        <taxon>Actinomycetota</taxon>
        <taxon>Actinomycetes</taxon>
        <taxon>Propionibacteriales</taxon>
        <taxon>Kribbellaceae</taxon>
        <taxon>Kribbella</taxon>
    </lineage>
</organism>
<keyword evidence="4 8" id="KW-1133">Transmembrane helix</keyword>
<evidence type="ECO:0000256" key="5">
    <source>
        <dbReference type="ARBA" id="ARBA00023136"/>
    </source>
</evidence>
<dbReference type="GO" id="GO:0022857">
    <property type="term" value="F:transmembrane transporter activity"/>
    <property type="evidence" value="ECO:0007669"/>
    <property type="project" value="TreeGrafter"/>
</dbReference>
<feature type="transmembrane region" description="Helical" evidence="8">
    <location>
        <begin position="853"/>
        <end position="871"/>
    </location>
</feature>
<gene>
    <name evidence="10" type="ORF">EV643_13019</name>
</gene>
<feature type="domain" description="ABC3 transporter permease C-terminal" evidence="9">
    <location>
        <begin position="289"/>
        <end position="406"/>
    </location>
</feature>
<evidence type="ECO:0000313" key="11">
    <source>
        <dbReference type="Proteomes" id="UP000295388"/>
    </source>
</evidence>
<evidence type="ECO:0000256" key="8">
    <source>
        <dbReference type="SAM" id="Phobius"/>
    </source>
</evidence>
<feature type="transmembrane region" description="Helical" evidence="8">
    <location>
        <begin position="337"/>
        <end position="358"/>
    </location>
</feature>
<evidence type="ECO:0000256" key="3">
    <source>
        <dbReference type="ARBA" id="ARBA00022692"/>
    </source>
</evidence>
<dbReference type="PANTHER" id="PTHR30572">
    <property type="entry name" value="MEMBRANE COMPONENT OF TRANSPORTER-RELATED"/>
    <property type="match status" value="1"/>
</dbReference>
<proteinExistence type="inferred from homology"/>
<evidence type="ECO:0000256" key="2">
    <source>
        <dbReference type="ARBA" id="ARBA00022475"/>
    </source>
</evidence>
<keyword evidence="3 8" id="KW-0812">Transmembrane</keyword>
<dbReference type="InterPro" id="IPR050250">
    <property type="entry name" value="Macrolide_Exporter_MacB"/>
</dbReference>
<evidence type="ECO:0000256" key="1">
    <source>
        <dbReference type="ARBA" id="ARBA00004651"/>
    </source>
</evidence>
<keyword evidence="5 8" id="KW-0472">Membrane</keyword>
<feature type="region of interest" description="Disordered" evidence="7">
    <location>
        <begin position="74"/>
        <end position="110"/>
    </location>
</feature>
<dbReference type="Proteomes" id="UP000295388">
    <property type="component" value="Unassembled WGS sequence"/>
</dbReference>
<dbReference type="RefSeq" id="WP_133805115.1">
    <property type="nucleotide sequence ID" value="NZ_SNWQ01000030.1"/>
</dbReference>
<evidence type="ECO:0000259" key="9">
    <source>
        <dbReference type="Pfam" id="PF02687"/>
    </source>
</evidence>
<protein>
    <submittedName>
        <fullName evidence="10">Putative ABC transport system permease protein</fullName>
    </submittedName>
</protein>
<evidence type="ECO:0000256" key="7">
    <source>
        <dbReference type="SAM" id="MobiDB-lite"/>
    </source>
</evidence>
<name>A0A4R6JGT1_9ACTN</name>
<keyword evidence="2" id="KW-1003">Cell membrane</keyword>
<dbReference type="OrthoDB" id="3405625at2"/>
<evidence type="ECO:0000256" key="4">
    <source>
        <dbReference type="ARBA" id="ARBA00022989"/>
    </source>
</evidence>
<accession>A0A4R6JGT1</accession>
<comment type="similarity">
    <text evidence="6">Belongs to the ABC-4 integral membrane protein family.</text>
</comment>
<feature type="transmembrane region" description="Helical" evidence="8">
    <location>
        <begin position="283"/>
        <end position="307"/>
    </location>
</feature>
<dbReference type="AlphaFoldDB" id="A0A4R6JGT1"/>
<dbReference type="EMBL" id="SNWQ01000030">
    <property type="protein sequence ID" value="TDO33836.1"/>
    <property type="molecule type" value="Genomic_DNA"/>
</dbReference>
<feature type="transmembrane region" description="Helical" evidence="8">
    <location>
        <begin position="471"/>
        <end position="491"/>
    </location>
</feature>
<keyword evidence="11" id="KW-1185">Reference proteome</keyword>
<feature type="transmembrane region" description="Helical" evidence="8">
    <location>
        <begin position="526"/>
        <end position="549"/>
    </location>
</feature>
<feature type="transmembrane region" description="Helical" evidence="8">
    <location>
        <begin position="809"/>
        <end position="833"/>
    </location>
</feature>
<comment type="caution">
    <text evidence="10">The sequence shown here is derived from an EMBL/GenBank/DDBJ whole genome shotgun (WGS) entry which is preliminary data.</text>
</comment>
<feature type="transmembrane region" description="Helical" evidence="8">
    <location>
        <begin position="763"/>
        <end position="788"/>
    </location>
</feature>
<dbReference type="PANTHER" id="PTHR30572:SF4">
    <property type="entry name" value="ABC TRANSPORTER PERMEASE YTRF"/>
    <property type="match status" value="1"/>
</dbReference>
<evidence type="ECO:0000256" key="6">
    <source>
        <dbReference type="ARBA" id="ARBA00038076"/>
    </source>
</evidence>
<feature type="domain" description="ABC3 transporter permease C-terminal" evidence="9">
    <location>
        <begin position="770"/>
        <end position="873"/>
    </location>
</feature>